<dbReference type="RefSeq" id="XP_016216533.1">
    <property type="nucleotide sequence ID" value="XM_016355397.1"/>
</dbReference>
<sequence length="184" mass="20731">MPYKVPFCLKTDEEREKNIEKNLDFIHRTHMEAIFYTYREGKLAQTRELCIRAMDSHRLPSYYRKVYQGLVRTIDGDVDLAAESPKMSQALVAVKGDQADTVEERTTTMLHAPAVCKEKDIIGDKSKVHSPMAIIDSANAFGGGSDETENANLFEELVRLANKCKKDGKDMNTNGTSIRRPSSN</sequence>
<evidence type="ECO:0000313" key="2">
    <source>
        <dbReference type="Proteomes" id="UP000053259"/>
    </source>
</evidence>
<dbReference type="HOGENOM" id="CLU_1469325_0_0_1"/>
<accession>A0A0D2B603</accession>
<proteinExistence type="predicted"/>
<protein>
    <submittedName>
        <fullName evidence="1">Uncharacterized protein</fullName>
    </submittedName>
</protein>
<name>A0A0D2B603_9PEZI</name>
<dbReference type="EMBL" id="KN847534">
    <property type="protein sequence ID" value="KIW06664.1"/>
    <property type="molecule type" value="Genomic_DNA"/>
</dbReference>
<gene>
    <name evidence="1" type="ORF">PV09_02370</name>
</gene>
<reference evidence="1 2" key="1">
    <citation type="submission" date="2015-01" db="EMBL/GenBank/DDBJ databases">
        <title>The Genome Sequence of Ochroconis gallopava CBS43764.</title>
        <authorList>
            <consortium name="The Broad Institute Genomics Platform"/>
            <person name="Cuomo C."/>
            <person name="de Hoog S."/>
            <person name="Gorbushina A."/>
            <person name="Stielow B."/>
            <person name="Teixiera M."/>
            <person name="Abouelleil A."/>
            <person name="Chapman S.B."/>
            <person name="Priest M."/>
            <person name="Young S.K."/>
            <person name="Wortman J."/>
            <person name="Nusbaum C."/>
            <person name="Birren B."/>
        </authorList>
    </citation>
    <scope>NUCLEOTIDE SEQUENCE [LARGE SCALE GENOMIC DNA]</scope>
    <source>
        <strain evidence="1 2">CBS 43764</strain>
    </source>
</reference>
<organism evidence="1 2">
    <name type="scientific">Verruconis gallopava</name>
    <dbReference type="NCBI Taxonomy" id="253628"/>
    <lineage>
        <taxon>Eukaryota</taxon>
        <taxon>Fungi</taxon>
        <taxon>Dikarya</taxon>
        <taxon>Ascomycota</taxon>
        <taxon>Pezizomycotina</taxon>
        <taxon>Dothideomycetes</taxon>
        <taxon>Pleosporomycetidae</taxon>
        <taxon>Venturiales</taxon>
        <taxon>Sympoventuriaceae</taxon>
        <taxon>Verruconis</taxon>
    </lineage>
</organism>
<keyword evidence="2" id="KW-1185">Reference proteome</keyword>
<dbReference type="Proteomes" id="UP000053259">
    <property type="component" value="Unassembled WGS sequence"/>
</dbReference>
<dbReference type="GeneID" id="27310343"/>
<dbReference type="VEuPathDB" id="FungiDB:PV09_02370"/>
<dbReference type="InParanoid" id="A0A0D2B603"/>
<dbReference type="AlphaFoldDB" id="A0A0D2B603"/>
<evidence type="ECO:0000313" key="1">
    <source>
        <dbReference type="EMBL" id="KIW06664.1"/>
    </source>
</evidence>